<dbReference type="Proteomes" id="UP000649259">
    <property type="component" value="Unassembled WGS sequence"/>
</dbReference>
<organism evidence="2 3">
    <name type="scientific">Streptomyces asoensis</name>
    <dbReference type="NCBI Taxonomy" id="249586"/>
    <lineage>
        <taxon>Bacteria</taxon>
        <taxon>Bacillati</taxon>
        <taxon>Actinomycetota</taxon>
        <taxon>Actinomycetes</taxon>
        <taxon>Kitasatosporales</taxon>
        <taxon>Streptomycetaceae</taxon>
        <taxon>Streptomyces</taxon>
    </lineage>
</organism>
<feature type="region of interest" description="Disordered" evidence="1">
    <location>
        <begin position="80"/>
        <end position="105"/>
    </location>
</feature>
<evidence type="ECO:0000313" key="2">
    <source>
        <dbReference type="EMBL" id="GHI60787.1"/>
    </source>
</evidence>
<sequence length="105" mass="11291">MRFNVPSTVVYSSGQRPSSVNTRSPRPTPRDRRTFAKRAVRRASSAYVTVETVSSRATQISAVLPARAQAACRSTASWAMLRPPPGSPVSSARACDQVKAEQVAS</sequence>
<gene>
    <name evidence="2" type="ORF">Saso_24370</name>
</gene>
<comment type="caution">
    <text evidence="2">The sequence shown here is derived from an EMBL/GenBank/DDBJ whole genome shotgun (WGS) entry which is preliminary data.</text>
</comment>
<accession>A0ABQ3RYA1</accession>
<feature type="region of interest" description="Disordered" evidence="1">
    <location>
        <begin position="1"/>
        <end position="35"/>
    </location>
</feature>
<dbReference type="EMBL" id="BNEB01000002">
    <property type="protein sequence ID" value="GHI60787.1"/>
    <property type="molecule type" value="Genomic_DNA"/>
</dbReference>
<evidence type="ECO:0000313" key="3">
    <source>
        <dbReference type="Proteomes" id="UP000649259"/>
    </source>
</evidence>
<protein>
    <submittedName>
        <fullName evidence="2">Uncharacterized protein</fullName>
    </submittedName>
</protein>
<evidence type="ECO:0000256" key="1">
    <source>
        <dbReference type="SAM" id="MobiDB-lite"/>
    </source>
</evidence>
<proteinExistence type="predicted"/>
<reference evidence="3" key="1">
    <citation type="submission" date="2023-07" db="EMBL/GenBank/DDBJ databases">
        <title>Whole genome shotgun sequence of Streptomyces cacaoi subsp. asoensis NBRC 13813.</title>
        <authorList>
            <person name="Komaki H."/>
            <person name="Tamura T."/>
        </authorList>
    </citation>
    <scope>NUCLEOTIDE SEQUENCE [LARGE SCALE GENOMIC DNA]</scope>
    <source>
        <strain evidence="3">NBRC 13813</strain>
    </source>
</reference>
<keyword evidence="3" id="KW-1185">Reference proteome</keyword>
<feature type="compositionally biased region" description="Polar residues" evidence="1">
    <location>
        <begin position="1"/>
        <end position="21"/>
    </location>
</feature>
<name>A0ABQ3RYA1_9ACTN</name>